<reference evidence="2 3" key="1">
    <citation type="submission" date="2014-06" db="EMBL/GenBank/DDBJ databases">
        <title>Functional and comparative genomic analyses of the Drosophila gut microbiota identify candidate symbiosis factors.</title>
        <authorList>
            <person name="Newell P.D."/>
            <person name="Chaston J.M."/>
            <person name="Douglas A.E."/>
        </authorList>
    </citation>
    <scope>NUCLEOTIDE SEQUENCE [LARGE SCALE GENOMIC DNA]</scope>
    <source>
        <strain evidence="2 3">DmCS_006</strain>
    </source>
</reference>
<keyword evidence="3" id="KW-1185">Reference proteome</keyword>
<dbReference type="Proteomes" id="UP000029448">
    <property type="component" value="Unassembled WGS sequence"/>
</dbReference>
<name>A0A095AVN1_9PROT</name>
<sequence length="44" mass="4466">MRADGGQLPVSGGLGCDILSAHLQTPGTGRDVSCQRKGKGSKIL</sequence>
<protein>
    <submittedName>
        <fullName evidence="2">Uncharacterized protein</fullName>
    </submittedName>
</protein>
<comment type="caution">
    <text evidence="2">The sequence shown here is derived from an EMBL/GenBank/DDBJ whole genome shotgun (WGS) entry which is preliminary data.</text>
</comment>
<feature type="region of interest" description="Disordered" evidence="1">
    <location>
        <begin position="25"/>
        <end position="44"/>
    </location>
</feature>
<dbReference type="AlphaFoldDB" id="A0A095AVN1"/>
<dbReference type="STRING" id="104102.AtDm6_3587"/>
<evidence type="ECO:0000313" key="3">
    <source>
        <dbReference type="Proteomes" id="UP000029448"/>
    </source>
</evidence>
<evidence type="ECO:0000313" key="2">
    <source>
        <dbReference type="EMBL" id="KGB20808.1"/>
    </source>
</evidence>
<gene>
    <name evidence="2" type="ORF">AtDm6_3587</name>
</gene>
<proteinExistence type="predicted"/>
<dbReference type="PATRIC" id="fig|104102.7.peg.3535"/>
<dbReference type="PROSITE" id="PS51257">
    <property type="entry name" value="PROKAR_LIPOPROTEIN"/>
    <property type="match status" value="1"/>
</dbReference>
<dbReference type="EMBL" id="JOKM01000122">
    <property type="protein sequence ID" value="KGB20808.1"/>
    <property type="molecule type" value="Genomic_DNA"/>
</dbReference>
<organism evidence="2 3">
    <name type="scientific">Acetobacter tropicalis</name>
    <dbReference type="NCBI Taxonomy" id="104102"/>
    <lineage>
        <taxon>Bacteria</taxon>
        <taxon>Pseudomonadati</taxon>
        <taxon>Pseudomonadota</taxon>
        <taxon>Alphaproteobacteria</taxon>
        <taxon>Acetobacterales</taxon>
        <taxon>Acetobacteraceae</taxon>
        <taxon>Acetobacter</taxon>
    </lineage>
</organism>
<evidence type="ECO:0000256" key="1">
    <source>
        <dbReference type="SAM" id="MobiDB-lite"/>
    </source>
</evidence>
<accession>A0A095AVN1</accession>